<feature type="compositionally biased region" description="Polar residues" evidence="1">
    <location>
        <begin position="211"/>
        <end position="236"/>
    </location>
</feature>
<evidence type="ECO:0000256" key="1">
    <source>
        <dbReference type="SAM" id="MobiDB-lite"/>
    </source>
</evidence>
<protein>
    <submittedName>
        <fullName evidence="2">Uncharacterized protein</fullName>
    </submittedName>
</protein>
<sequence>MQLAVVESFTGPQREVVSIYNDDFTTSSSRPQYFIEVYRCVKVDVGECPASRGPSVYPVPDKIEEIEIVVPDITNNDRDSSDEKKFYKYVVYNHTSCKCGTAKDRKSKLYKTITDDEVPEVYFNAKYTKNPVNLMRVCDVCNSTQPRYSLAPEHENAVPQCKYLAYQQCLPGCVVVKHSRSEVVITYTYAGKFLNVTNDISCKAYDGENAEGQQPSSPTTQDKLSNTENLQGSSEDANPHDKGIMHEYIRVEEY</sequence>
<dbReference type="Gene3D" id="2.10.90.10">
    <property type="entry name" value="Cystine-knot cytokines"/>
    <property type="match status" value="1"/>
</dbReference>
<comment type="caution">
    <text evidence="2">The sequence shown here is derived from an EMBL/GenBank/DDBJ whole genome shotgun (WGS) entry which is preliminary data.</text>
</comment>
<dbReference type="Proteomes" id="UP001152795">
    <property type="component" value="Unassembled WGS sequence"/>
</dbReference>
<dbReference type="AlphaFoldDB" id="A0A6S7JR23"/>
<name>A0A6S7JR23_PARCT</name>
<evidence type="ECO:0000313" key="3">
    <source>
        <dbReference type="Proteomes" id="UP001152795"/>
    </source>
</evidence>
<evidence type="ECO:0000313" key="2">
    <source>
        <dbReference type="EMBL" id="CAB4013038.1"/>
    </source>
</evidence>
<reference evidence="2" key="1">
    <citation type="submission" date="2020-04" db="EMBL/GenBank/DDBJ databases">
        <authorList>
            <person name="Alioto T."/>
            <person name="Alioto T."/>
            <person name="Gomez Garrido J."/>
        </authorList>
    </citation>
    <scope>NUCLEOTIDE SEQUENCE</scope>
    <source>
        <strain evidence="2">A484AB</strain>
    </source>
</reference>
<dbReference type="InterPro" id="IPR029034">
    <property type="entry name" value="Cystine-knot_cytokine"/>
</dbReference>
<dbReference type="EMBL" id="CACRXK020007730">
    <property type="protein sequence ID" value="CAB4013038.1"/>
    <property type="molecule type" value="Genomic_DNA"/>
</dbReference>
<proteinExistence type="predicted"/>
<keyword evidence="3" id="KW-1185">Reference proteome</keyword>
<organism evidence="2 3">
    <name type="scientific">Paramuricea clavata</name>
    <name type="common">Red gorgonian</name>
    <name type="synonym">Violescent sea-whip</name>
    <dbReference type="NCBI Taxonomy" id="317549"/>
    <lineage>
        <taxon>Eukaryota</taxon>
        <taxon>Metazoa</taxon>
        <taxon>Cnidaria</taxon>
        <taxon>Anthozoa</taxon>
        <taxon>Octocorallia</taxon>
        <taxon>Malacalcyonacea</taxon>
        <taxon>Plexauridae</taxon>
        <taxon>Paramuricea</taxon>
    </lineage>
</organism>
<feature type="region of interest" description="Disordered" evidence="1">
    <location>
        <begin position="206"/>
        <end position="244"/>
    </location>
</feature>
<accession>A0A6S7JR23</accession>
<gene>
    <name evidence="2" type="ORF">PACLA_8A088079</name>
</gene>